<feature type="signal peptide" evidence="2">
    <location>
        <begin position="1"/>
        <end position="20"/>
    </location>
</feature>
<evidence type="ECO:0000313" key="5">
    <source>
        <dbReference type="Proteomes" id="UP000295611"/>
    </source>
</evidence>
<dbReference type="InterPro" id="IPR007055">
    <property type="entry name" value="BON_dom"/>
</dbReference>
<dbReference type="EMBL" id="SNZP01000004">
    <property type="protein sequence ID" value="TDR80653.1"/>
    <property type="molecule type" value="Genomic_DNA"/>
</dbReference>
<proteinExistence type="predicted"/>
<dbReference type="PANTHER" id="PTHR34606:SF4">
    <property type="entry name" value="OUTER MEMBRANE LIPOPROTEIN DOLP"/>
    <property type="match status" value="1"/>
</dbReference>
<name>A0A4R7B809_9NEIS</name>
<keyword evidence="5" id="KW-1185">Reference proteome</keyword>
<dbReference type="Proteomes" id="UP000295611">
    <property type="component" value="Unassembled WGS sequence"/>
</dbReference>
<evidence type="ECO:0000256" key="2">
    <source>
        <dbReference type="SAM" id="SignalP"/>
    </source>
</evidence>
<feature type="domain" description="BON" evidence="3">
    <location>
        <begin position="123"/>
        <end position="194"/>
    </location>
</feature>
<dbReference type="PANTHER" id="PTHR34606">
    <property type="entry name" value="BON DOMAIN-CONTAINING PROTEIN"/>
    <property type="match status" value="1"/>
</dbReference>
<dbReference type="PROSITE" id="PS51257">
    <property type="entry name" value="PROKAR_LIPOPROTEIN"/>
    <property type="match status" value="1"/>
</dbReference>
<keyword evidence="1 2" id="KW-0732">Signal</keyword>
<protein>
    <submittedName>
        <fullName evidence="4">Osmotically-inducible protein OsmY</fullName>
    </submittedName>
</protein>
<accession>A0A4R7B809</accession>
<evidence type="ECO:0000256" key="1">
    <source>
        <dbReference type="ARBA" id="ARBA00022729"/>
    </source>
</evidence>
<reference evidence="4 5" key="1">
    <citation type="submission" date="2019-03" db="EMBL/GenBank/DDBJ databases">
        <title>Genomic Encyclopedia of Type Strains, Phase III (KMG-III): the genomes of soil and plant-associated and newly described type strains.</title>
        <authorList>
            <person name="Whitman W."/>
        </authorList>
    </citation>
    <scope>NUCLEOTIDE SEQUENCE [LARGE SCALE GENOMIC DNA]</scope>
    <source>
        <strain evidence="4 5">CECT 8976</strain>
    </source>
</reference>
<dbReference type="AlphaFoldDB" id="A0A4R7B809"/>
<dbReference type="SMART" id="SM00749">
    <property type="entry name" value="BON"/>
    <property type="match status" value="2"/>
</dbReference>
<dbReference type="Gene3D" id="3.30.1340.30">
    <property type="match status" value="1"/>
</dbReference>
<dbReference type="InterPro" id="IPR014004">
    <property type="entry name" value="Transpt-assoc_nodulatn_dom_bac"/>
</dbReference>
<organism evidence="4 5">
    <name type="scientific">Paludibacterium purpuratum</name>
    <dbReference type="NCBI Taxonomy" id="1144873"/>
    <lineage>
        <taxon>Bacteria</taxon>
        <taxon>Pseudomonadati</taxon>
        <taxon>Pseudomonadota</taxon>
        <taxon>Betaproteobacteria</taxon>
        <taxon>Neisseriales</taxon>
        <taxon>Chromobacteriaceae</taxon>
        <taxon>Paludibacterium</taxon>
    </lineage>
</organism>
<comment type="caution">
    <text evidence="4">The sequence shown here is derived from an EMBL/GenBank/DDBJ whole genome shotgun (WGS) entry which is preliminary data.</text>
</comment>
<dbReference type="PROSITE" id="PS50914">
    <property type="entry name" value="BON"/>
    <property type="match status" value="2"/>
</dbReference>
<evidence type="ECO:0000313" key="4">
    <source>
        <dbReference type="EMBL" id="TDR80653.1"/>
    </source>
</evidence>
<sequence length="204" mass="21778">MMRRSLMTVLLAAALGSALSGCFPLIAGGVAGTAMVASDRRTSGAYVDDQSIELKASSQLSNKFPNAHINVNSFNRTALMTGEVASDDERLRAEMVVRALPGVKRVENYTVVADPTTFSQRNNDTWITTKVRSRLVSGKGNYSSQAIKLVTERGVVYMMGLVTREEGDAVAEVASQTAGVQKVVTLFEYLNAIPALPADASSAQ</sequence>
<dbReference type="InterPro" id="IPR051686">
    <property type="entry name" value="Lipoprotein_DolP"/>
</dbReference>
<gene>
    <name evidence="4" type="ORF">DFP86_104153</name>
</gene>
<dbReference type="Pfam" id="PF04972">
    <property type="entry name" value="BON"/>
    <property type="match status" value="2"/>
</dbReference>
<evidence type="ECO:0000259" key="3">
    <source>
        <dbReference type="PROSITE" id="PS50914"/>
    </source>
</evidence>
<feature type="chain" id="PRO_5020550302" evidence="2">
    <location>
        <begin position="21"/>
        <end position="204"/>
    </location>
</feature>
<dbReference type="RefSeq" id="WP_243729319.1">
    <property type="nucleotide sequence ID" value="NZ_SNZP01000004.1"/>
</dbReference>
<feature type="domain" description="BON" evidence="3">
    <location>
        <begin position="48"/>
        <end position="114"/>
    </location>
</feature>